<name>A0ABY5CXJ0_9GAMM</name>
<protein>
    <submittedName>
        <fullName evidence="1">Uncharacterized protein</fullName>
    </submittedName>
</protein>
<dbReference type="Proteomes" id="UP001056873">
    <property type="component" value="Chromosome"/>
</dbReference>
<sequence length="74" mass="7931">MEFSTVSASGMGAQNNESGKAKLKISYLHCACNEIFSHSARTSSASARASHTYPAVGGFYLNMIIFQQLPVVCL</sequence>
<dbReference type="GeneID" id="75021762"/>
<reference evidence="1" key="1">
    <citation type="journal article" date="2022" name="BMC Genomics">
        <title>Genome sequence of the entomopathogenic Serratia entomophila isolate 626 and characterisation of the species specific itaconate degradation pathway.</title>
        <authorList>
            <person name="Vaughan A.L."/>
            <person name="Altermann E."/>
            <person name="Glare T.R."/>
            <person name="Hurst M.R.H."/>
        </authorList>
    </citation>
    <scope>NUCLEOTIDE SEQUENCE</scope>
    <source>
        <strain evidence="1">626</strain>
    </source>
</reference>
<evidence type="ECO:0000313" key="1">
    <source>
        <dbReference type="EMBL" id="USV02289.1"/>
    </source>
</evidence>
<gene>
    <name evidence="1" type="ORF">KFQ06_07185</name>
</gene>
<dbReference type="RefSeq" id="WP_234590013.1">
    <property type="nucleotide sequence ID" value="NZ_CAMIPG010000005.1"/>
</dbReference>
<evidence type="ECO:0000313" key="2">
    <source>
        <dbReference type="Proteomes" id="UP001056873"/>
    </source>
</evidence>
<dbReference type="EMBL" id="CP074347">
    <property type="protein sequence ID" value="USV02289.1"/>
    <property type="molecule type" value="Genomic_DNA"/>
</dbReference>
<organism evidence="1 2">
    <name type="scientific">Serratia entomophila</name>
    <dbReference type="NCBI Taxonomy" id="42906"/>
    <lineage>
        <taxon>Bacteria</taxon>
        <taxon>Pseudomonadati</taxon>
        <taxon>Pseudomonadota</taxon>
        <taxon>Gammaproteobacteria</taxon>
        <taxon>Enterobacterales</taxon>
        <taxon>Yersiniaceae</taxon>
        <taxon>Serratia</taxon>
    </lineage>
</organism>
<accession>A0ABY5CXJ0</accession>
<keyword evidence="2" id="KW-1185">Reference proteome</keyword>
<proteinExistence type="predicted"/>